<accession>A0A162M803</accession>
<keyword evidence="1 3" id="KW-0456">Lyase</keyword>
<dbReference type="RefSeq" id="WP_068749026.1">
    <property type="nucleotide sequence ID" value="NZ_LOHZ01000042.1"/>
</dbReference>
<dbReference type="Proteomes" id="UP000075737">
    <property type="component" value="Unassembled WGS sequence"/>
</dbReference>
<dbReference type="GO" id="GO:0008789">
    <property type="term" value="F:altronate dehydratase activity"/>
    <property type="evidence" value="ECO:0007669"/>
    <property type="project" value="UniProtKB-EC"/>
</dbReference>
<name>A0A162M803_9FIRM</name>
<evidence type="ECO:0000259" key="2">
    <source>
        <dbReference type="SMART" id="SM00858"/>
    </source>
</evidence>
<dbReference type="SMART" id="SM00858">
    <property type="entry name" value="SAF"/>
    <property type="match status" value="1"/>
</dbReference>
<gene>
    <name evidence="3" type="primary">uxaA_2</name>
    <name evidence="3" type="ORF">ATZ99_19200</name>
</gene>
<sequence>MKKFAVIANPRDNVATAVKDLIEAEEVTVDLNGNDLNIALLSDIKFGHKFAIRDIKRGEEIIKYGEVIGRATADIKKGEHVHVHNMESLRGRGDWEGDENENKRLC</sequence>
<dbReference type="FunFam" id="2.30.130.110:FF:000003">
    <property type="entry name" value="D-galactarate dehydratase"/>
    <property type="match status" value="1"/>
</dbReference>
<dbReference type="EC" id="4.2.1.7" evidence="3"/>
<evidence type="ECO:0000256" key="1">
    <source>
        <dbReference type="ARBA" id="ARBA00023239"/>
    </source>
</evidence>
<feature type="domain" description="SAF" evidence="2">
    <location>
        <begin position="12"/>
        <end position="87"/>
    </location>
</feature>
<dbReference type="PATRIC" id="fig|520767.4.peg.2047"/>
<dbReference type="GO" id="GO:0019698">
    <property type="term" value="P:D-galacturonate catabolic process"/>
    <property type="evidence" value="ECO:0007669"/>
    <property type="project" value="TreeGrafter"/>
</dbReference>
<dbReference type="InterPro" id="IPR052172">
    <property type="entry name" value="UxaA_altronate/galactarate_dh"/>
</dbReference>
<dbReference type="PANTHER" id="PTHR30536:SF5">
    <property type="entry name" value="ALTRONATE DEHYDRATASE"/>
    <property type="match status" value="1"/>
</dbReference>
<protein>
    <submittedName>
        <fullName evidence="3">Altronate dehydratase</fullName>
        <ecNumber evidence="3">4.2.1.7</ecNumber>
    </submittedName>
</protein>
<dbReference type="OrthoDB" id="9804574at2"/>
<dbReference type="STRING" id="520767.ATZ99_19200"/>
<dbReference type="InterPro" id="IPR013974">
    <property type="entry name" value="SAF"/>
</dbReference>
<dbReference type="InterPro" id="IPR044144">
    <property type="entry name" value="SAF_UxaA/GarD"/>
</dbReference>
<proteinExistence type="predicted"/>
<dbReference type="AlphaFoldDB" id="A0A162M803"/>
<dbReference type="CDD" id="cd11613">
    <property type="entry name" value="SAF_AH_GD"/>
    <property type="match status" value="1"/>
</dbReference>
<dbReference type="PANTHER" id="PTHR30536">
    <property type="entry name" value="ALTRONATE/GALACTARATE DEHYDRATASE"/>
    <property type="match status" value="1"/>
</dbReference>
<dbReference type="Gene3D" id="2.30.130.110">
    <property type="match status" value="1"/>
</dbReference>
<comment type="caution">
    <text evidence="3">The sequence shown here is derived from an EMBL/GenBank/DDBJ whole genome shotgun (WGS) entry which is preliminary data.</text>
</comment>
<evidence type="ECO:0000313" key="3">
    <source>
        <dbReference type="EMBL" id="KYO64492.1"/>
    </source>
</evidence>
<keyword evidence="4" id="KW-1185">Reference proteome</keyword>
<reference evidence="3 4" key="1">
    <citation type="submission" date="2015-12" db="EMBL/GenBank/DDBJ databases">
        <title>Draft genome of Thermovenabulum gondwanense isolated from a red thermophilic microbial mat colonisisng an outflow channel of a bore well.</title>
        <authorList>
            <person name="Patel B.K."/>
        </authorList>
    </citation>
    <scope>NUCLEOTIDE SEQUENCE [LARGE SCALE GENOMIC DNA]</scope>
    <source>
        <strain evidence="3 4">R270</strain>
    </source>
</reference>
<evidence type="ECO:0000313" key="4">
    <source>
        <dbReference type="Proteomes" id="UP000075737"/>
    </source>
</evidence>
<organism evidence="3 4">
    <name type="scientific">Thermovenabulum gondwanense</name>
    <dbReference type="NCBI Taxonomy" id="520767"/>
    <lineage>
        <taxon>Bacteria</taxon>
        <taxon>Bacillati</taxon>
        <taxon>Bacillota</taxon>
        <taxon>Clostridia</taxon>
        <taxon>Thermosediminibacterales</taxon>
        <taxon>Thermosediminibacteraceae</taxon>
        <taxon>Thermovenabulum</taxon>
    </lineage>
</organism>
<dbReference type="EMBL" id="LOHZ01000042">
    <property type="protein sequence ID" value="KYO64492.1"/>
    <property type="molecule type" value="Genomic_DNA"/>
</dbReference>
<dbReference type="Pfam" id="PF08666">
    <property type="entry name" value="SAF"/>
    <property type="match status" value="1"/>
</dbReference>